<dbReference type="AlphaFoldDB" id="A0A1F7YHC4"/>
<feature type="transmembrane region" description="Helical" evidence="1">
    <location>
        <begin position="347"/>
        <end position="364"/>
    </location>
</feature>
<dbReference type="Proteomes" id="UP000178851">
    <property type="component" value="Unassembled WGS sequence"/>
</dbReference>
<sequence length="440" mass="51497">MKRKFFLILLLALVVRVVFVKQGLTGDITAFAEWGEKILKMDLKNFYTNRDWYYTYPVYPPISNLFFGGISWLNEHKFVLAQIHNITKLIPAPFIIFFGKIVPESPLMYNYGYFLLLKLIPILSDLAVSLLIYKIVKQISKSSKKALFGSILYLFNPVSIFLSGVWGQTESLVALPAVLAFYFLYRKKSYFSIPLFFMSLYIKPTWAYTIPFYLFSLYIFKPRIKHVIVGLVLALVIFLMTTMPFIKDTLFIFIKGVLLGQMVPSFRGDIPKLSNSAFNFYTIFWQIDRVFLTKQMSIVSLTFYSIINILAFKTVLNDKKRNLLTLIFSLFIVLFGSYLFMPNMLERYSFPAFIPTIILVVSDFKKFRELLIVNLIIFANLFWSFYRRGSDELDHIFTNNNFLTIRILSLILILLYLIVLQFRNDRRFGRTFGSDGRDYS</sequence>
<keyword evidence="1" id="KW-0812">Transmembrane</keyword>
<gene>
    <name evidence="2" type="ORF">A2627_02205</name>
</gene>
<feature type="transmembrane region" description="Helical" evidence="1">
    <location>
        <begin position="371"/>
        <end position="389"/>
    </location>
</feature>
<feature type="transmembrane region" description="Helical" evidence="1">
    <location>
        <begin position="298"/>
        <end position="316"/>
    </location>
</feature>
<evidence type="ECO:0000256" key="1">
    <source>
        <dbReference type="SAM" id="Phobius"/>
    </source>
</evidence>
<keyword evidence="1" id="KW-1133">Transmembrane helix</keyword>
<feature type="transmembrane region" description="Helical" evidence="1">
    <location>
        <begin position="401"/>
        <end position="420"/>
    </location>
</feature>
<keyword evidence="1" id="KW-0472">Membrane</keyword>
<proteinExistence type="predicted"/>
<reference evidence="2 3" key="1">
    <citation type="journal article" date="2016" name="Nat. Commun.">
        <title>Thousands of microbial genomes shed light on interconnected biogeochemical processes in an aquifer system.</title>
        <authorList>
            <person name="Anantharaman K."/>
            <person name="Brown C.T."/>
            <person name="Hug L.A."/>
            <person name="Sharon I."/>
            <person name="Castelle C.J."/>
            <person name="Probst A.J."/>
            <person name="Thomas B.C."/>
            <person name="Singh A."/>
            <person name="Wilkins M.J."/>
            <person name="Karaoz U."/>
            <person name="Brodie E.L."/>
            <person name="Williams K.H."/>
            <person name="Hubbard S.S."/>
            <person name="Banfield J.F."/>
        </authorList>
    </citation>
    <scope>NUCLEOTIDE SEQUENCE [LARGE SCALE GENOMIC DNA]</scope>
</reference>
<feature type="transmembrane region" description="Helical" evidence="1">
    <location>
        <begin position="189"/>
        <end position="215"/>
    </location>
</feature>
<feature type="transmembrane region" description="Helical" evidence="1">
    <location>
        <begin position="323"/>
        <end position="341"/>
    </location>
</feature>
<name>A0A1F7YHC4_9BACT</name>
<feature type="transmembrane region" description="Helical" evidence="1">
    <location>
        <begin position="114"/>
        <end position="135"/>
    </location>
</feature>
<evidence type="ECO:0008006" key="4">
    <source>
        <dbReference type="Google" id="ProtNLM"/>
    </source>
</evidence>
<feature type="transmembrane region" description="Helical" evidence="1">
    <location>
        <begin position="147"/>
        <end position="169"/>
    </location>
</feature>
<accession>A0A1F7YHC4</accession>
<feature type="transmembrane region" description="Helical" evidence="1">
    <location>
        <begin position="227"/>
        <end position="246"/>
    </location>
</feature>
<organism evidence="2 3">
    <name type="scientific">Candidatus Woesebacteria bacterium RIFCSPHIGHO2_01_FULL_39_28</name>
    <dbReference type="NCBI Taxonomy" id="1802496"/>
    <lineage>
        <taxon>Bacteria</taxon>
        <taxon>Candidatus Woeseibacteriota</taxon>
    </lineage>
</organism>
<dbReference type="EMBL" id="MGGI01000018">
    <property type="protein sequence ID" value="OGM25915.1"/>
    <property type="molecule type" value="Genomic_DNA"/>
</dbReference>
<feature type="transmembrane region" description="Helical" evidence="1">
    <location>
        <begin position="53"/>
        <end position="73"/>
    </location>
</feature>
<feature type="transmembrane region" description="Helical" evidence="1">
    <location>
        <begin position="85"/>
        <end position="102"/>
    </location>
</feature>
<protein>
    <recommendedName>
        <fullName evidence="4">Glycosyltransferase RgtA/B/C/D-like domain-containing protein</fullName>
    </recommendedName>
</protein>
<evidence type="ECO:0000313" key="3">
    <source>
        <dbReference type="Proteomes" id="UP000178851"/>
    </source>
</evidence>
<evidence type="ECO:0000313" key="2">
    <source>
        <dbReference type="EMBL" id="OGM25915.1"/>
    </source>
</evidence>
<comment type="caution">
    <text evidence="2">The sequence shown here is derived from an EMBL/GenBank/DDBJ whole genome shotgun (WGS) entry which is preliminary data.</text>
</comment>